<keyword evidence="4" id="KW-1185">Reference proteome</keyword>
<proteinExistence type="predicted"/>
<sequence>MAKILLLVDPQIICRFILATTIFIGLLLNFVAFASARHHHHQHNHRHEIEAVSVEQQAAEKQQRQQNQQQYFFDIDGPMLEGQQRHQRWRHNLQLLMTMQQQHEQRHGLPKHRRETDDLLLDDVERSAGEDNEQIESNNGGSDLTRGQDNGNSDLVGGGLDGANNGLIGRQDNSDDGLIRANDGSIDELIGEGMDNANDELEQEGQNNGKSDLIGGLGIAAAADQDDGGDDDSQQWWRRSEYIATTAQQQQQQTMSQSFLLLVASCAVFVALALSLAGFALFYYVSIIHRGGFACWAITSGGEGNATKTDYYDGTTTIITGHHYRQQHYAEIGGAGDKSGRRQKHHQYSMSNSTTVMTLADEEDTVAVPKSTTVVATGGGQLQCCAMPSAVKKTTLLSVLKQNRRWSLDGTFRSAPKPWMQVFVIGCYVNNRMVVAAQALLPVMSDFEIGMLKAMRHVFPSCERSGCSFHMAQAVFRKARSMGIFNLLNEDDDEVPVQRKSVHKTFRSVLSLALIPPDYVRHAFSIIVNAAPLGVQGWLAYFGKTYIGTTQFEIDRGAEAFGPNSDVGRFFLRRAQSTTRVHNNKQWTNTIRTAFATTIDSDDPIVRRKQPAAYSSWEQDIVCPPRFPISFWNVYTRAQMAIERTNNGMEAAHGQFARELNHHPSLSDFIAAFIKDIDKQLDIGRAERLQKSRKRPQRYIIKEQSVVRIIDEADFESEEGLTNALYLIGLVMQGFVEGLHVRENEDSEEETDDTDGN</sequence>
<accession>A0ABD2M8A2</accession>
<reference evidence="3 4" key="1">
    <citation type="submission" date="2024-10" db="EMBL/GenBank/DDBJ databases">
        <authorList>
            <person name="Kim D."/>
        </authorList>
    </citation>
    <scope>NUCLEOTIDE SEQUENCE [LARGE SCALE GENOMIC DNA]</scope>
    <source>
        <strain evidence="3">BH-2024</strain>
    </source>
</reference>
<dbReference type="EMBL" id="JBICBT010000088">
    <property type="protein sequence ID" value="KAL3123736.1"/>
    <property type="molecule type" value="Genomic_DNA"/>
</dbReference>
<feature type="region of interest" description="Disordered" evidence="1">
    <location>
        <begin position="127"/>
        <end position="158"/>
    </location>
</feature>
<name>A0ABD2M8A2_9BILA</name>
<protein>
    <recommendedName>
        <fullName evidence="5">Transposase</fullName>
    </recommendedName>
</protein>
<dbReference type="Proteomes" id="UP001620626">
    <property type="component" value="Unassembled WGS sequence"/>
</dbReference>
<evidence type="ECO:0000313" key="3">
    <source>
        <dbReference type="EMBL" id="KAL3123736.1"/>
    </source>
</evidence>
<keyword evidence="2" id="KW-0812">Transmembrane</keyword>
<evidence type="ECO:0000313" key="4">
    <source>
        <dbReference type="Proteomes" id="UP001620626"/>
    </source>
</evidence>
<evidence type="ECO:0000256" key="1">
    <source>
        <dbReference type="SAM" id="MobiDB-lite"/>
    </source>
</evidence>
<evidence type="ECO:0008006" key="5">
    <source>
        <dbReference type="Google" id="ProtNLM"/>
    </source>
</evidence>
<feature type="transmembrane region" description="Helical" evidence="2">
    <location>
        <begin position="259"/>
        <end position="285"/>
    </location>
</feature>
<organism evidence="3 4">
    <name type="scientific">Heterodera trifolii</name>
    <dbReference type="NCBI Taxonomy" id="157864"/>
    <lineage>
        <taxon>Eukaryota</taxon>
        <taxon>Metazoa</taxon>
        <taxon>Ecdysozoa</taxon>
        <taxon>Nematoda</taxon>
        <taxon>Chromadorea</taxon>
        <taxon>Rhabditida</taxon>
        <taxon>Tylenchina</taxon>
        <taxon>Tylenchomorpha</taxon>
        <taxon>Tylenchoidea</taxon>
        <taxon>Heteroderidae</taxon>
        <taxon>Heteroderinae</taxon>
        <taxon>Heterodera</taxon>
    </lineage>
</organism>
<keyword evidence="2" id="KW-1133">Transmembrane helix</keyword>
<evidence type="ECO:0000256" key="2">
    <source>
        <dbReference type="SAM" id="Phobius"/>
    </source>
</evidence>
<gene>
    <name evidence="3" type="ORF">niasHT_006071</name>
</gene>
<feature type="transmembrane region" description="Helical" evidence="2">
    <location>
        <begin position="12"/>
        <end position="36"/>
    </location>
</feature>
<dbReference type="AlphaFoldDB" id="A0ABD2M8A2"/>
<feature type="compositionally biased region" description="Polar residues" evidence="1">
    <location>
        <begin position="135"/>
        <end position="153"/>
    </location>
</feature>
<comment type="caution">
    <text evidence="3">The sequence shown here is derived from an EMBL/GenBank/DDBJ whole genome shotgun (WGS) entry which is preliminary data.</text>
</comment>
<keyword evidence="2" id="KW-0472">Membrane</keyword>